<dbReference type="Proteomes" id="UP001152798">
    <property type="component" value="Chromosome 4"/>
</dbReference>
<evidence type="ECO:0000256" key="1">
    <source>
        <dbReference type="SAM" id="MobiDB-lite"/>
    </source>
</evidence>
<proteinExistence type="predicted"/>
<evidence type="ECO:0000313" key="2">
    <source>
        <dbReference type="EMBL" id="CAH1397802.1"/>
    </source>
</evidence>
<evidence type="ECO:0000313" key="3">
    <source>
        <dbReference type="Proteomes" id="UP001152798"/>
    </source>
</evidence>
<dbReference type="EMBL" id="OV725080">
    <property type="protein sequence ID" value="CAH1397802.1"/>
    <property type="molecule type" value="Genomic_DNA"/>
</dbReference>
<reference evidence="2" key="1">
    <citation type="submission" date="2022-01" db="EMBL/GenBank/DDBJ databases">
        <authorList>
            <person name="King R."/>
        </authorList>
    </citation>
    <scope>NUCLEOTIDE SEQUENCE</scope>
</reference>
<keyword evidence="3" id="KW-1185">Reference proteome</keyword>
<protein>
    <submittedName>
        <fullName evidence="2">Uncharacterized protein</fullName>
    </submittedName>
</protein>
<feature type="region of interest" description="Disordered" evidence="1">
    <location>
        <begin position="145"/>
        <end position="167"/>
    </location>
</feature>
<gene>
    <name evidence="2" type="ORF">NEZAVI_LOCUS7571</name>
</gene>
<organism evidence="2 3">
    <name type="scientific">Nezara viridula</name>
    <name type="common">Southern green stink bug</name>
    <name type="synonym">Cimex viridulus</name>
    <dbReference type="NCBI Taxonomy" id="85310"/>
    <lineage>
        <taxon>Eukaryota</taxon>
        <taxon>Metazoa</taxon>
        <taxon>Ecdysozoa</taxon>
        <taxon>Arthropoda</taxon>
        <taxon>Hexapoda</taxon>
        <taxon>Insecta</taxon>
        <taxon>Pterygota</taxon>
        <taxon>Neoptera</taxon>
        <taxon>Paraneoptera</taxon>
        <taxon>Hemiptera</taxon>
        <taxon>Heteroptera</taxon>
        <taxon>Panheteroptera</taxon>
        <taxon>Pentatomomorpha</taxon>
        <taxon>Pentatomoidea</taxon>
        <taxon>Pentatomidae</taxon>
        <taxon>Pentatominae</taxon>
        <taxon>Nezara</taxon>
    </lineage>
</organism>
<dbReference type="AlphaFoldDB" id="A0A9P0H9I4"/>
<accession>A0A9P0H9I4</accession>
<feature type="region of interest" description="Disordered" evidence="1">
    <location>
        <begin position="1"/>
        <end position="32"/>
    </location>
</feature>
<sequence>MQTPPSEPQRAADCSHQGHPDSVSSGRYPTPGRYASYPANPISFYSSQSIALENGINCKKLQLTSATRTALESGIPLSLPVTGNWTSSNQVTELLCQHPPFSQWGALNKYDVRASEAKEEERRPKLQGRSRDIVYFAPARVEPALGNTQRQAEPAETGRRRVGDRGSIPLEPCSPALRVALCPKSYLPASANLIIQSLSLGSFIHNQLKS</sequence>
<name>A0A9P0H9I4_NEZVI</name>